<keyword evidence="2" id="KW-1185">Reference proteome</keyword>
<dbReference type="Proteomes" id="UP000479710">
    <property type="component" value="Unassembled WGS sequence"/>
</dbReference>
<name>A0A6G1ERG8_9ORYZ</name>
<evidence type="ECO:0000313" key="1">
    <source>
        <dbReference type="EMBL" id="KAF0927224.1"/>
    </source>
</evidence>
<reference evidence="1 2" key="1">
    <citation type="submission" date="2019-11" db="EMBL/GenBank/DDBJ databases">
        <title>Whole genome sequence of Oryza granulata.</title>
        <authorList>
            <person name="Li W."/>
        </authorList>
    </citation>
    <scope>NUCLEOTIDE SEQUENCE [LARGE SCALE GENOMIC DNA]</scope>
    <source>
        <strain evidence="2">cv. Menghai</strain>
        <tissue evidence="1">Leaf</tissue>
    </source>
</reference>
<protein>
    <submittedName>
        <fullName evidence="1">Uncharacterized protein</fullName>
    </submittedName>
</protein>
<evidence type="ECO:0000313" key="2">
    <source>
        <dbReference type="Proteomes" id="UP000479710"/>
    </source>
</evidence>
<dbReference type="EMBL" id="SPHZ02000003">
    <property type="protein sequence ID" value="KAF0927224.1"/>
    <property type="molecule type" value="Genomic_DNA"/>
</dbReference>
<organism evidence="1 2">
    <name type="scientific">Oryza meyeriana var. granulata</name>
    <dbReference type="NCBI Taxonomy" id="110450"/>
    <lineage>
        <taxon>Eukaryota</taxon>
        <taxon>Viridiplantae</taxon>
        <taxon>Streptophyta</taxon>
        <taxon>Embryophyta</taxon>
        <taxon>Tracheophyta</taxon>
        <taxon>Spermatophyta</taxon>
        <taxon>Magnoliopsida</taxon>
        <taxon>Liliopsida</taxon>
        <taxon>Poales</taxon>
        <taxon>Poaceae</taxon>
        <taxon>BOP clade</taxon>
        <taxon>Oryzoideae</taxon>
        <taxon>Oryzeae</taxon>
        <taxon>Oryzinae</taxon>
        <taxon>Oryza</taxon>
        <taxon>Oryza meyeriana</taxon>
    </lineage>
</organism>
<comment type="caution">
    <text evidence="1">The sequence shown here is derived from an EMBL/GenBank/DDBJ whole genome shotgun (WGS) entry which is preliminary data.</text>
</comment>
<gene>
    <name evidence="1" type="ORF">E2562_031021</name>
</gene>
<dbReference type="AlphaFoldDB" id="A0A6G1ERG8"/>
<sequence length="240" mass="24280">MRHVSLGESSVSPSRHEVGPAFLTSFASAPACLPPAPCVSEEGSRAVAWALSFEDPVEDLPREALMEPIASPKLARSSVVVPGEQKAGNLDAKEKQGAVVGGPWPDVRIASPLTVYYRSRELLGRARNGPRSPARQVVDGSAQDVAAPAIQAPEASLVGPVLGGELDGPTLGEATLDGQVSGVAVLHGPAAMVSPSAVSSTPPAGLSSAVQSPSLSLPMTSSQSTAAAAAARLADLAIPF</sequence>
<accession>A0A6G1ERG8</accession>
<proteinExistence type="predicted"/>